<name>A0AAD5M956_PYTIN</name>
<evidence type="ECO:0008006" key="7">
    <source>
        <dbReference type="Google" id="ProtNLM"/>
    </source>
</evidence>
<dbReference type="Proteomes" id="UP001209570">
    <property type="component" value="Unassembled WGS sequence"/>
</dbReference>
<evidence type="ECO:0000256" key="3">
    <source>
        <dbReference type="SAM" id="Phobius"/>
    </source>
</evidence>
<dbReference type="EMBL" id="JAKCXM010000196">
    <property type="protein sequence ID" value="KAJ0399039.1"/>
    <property type="molecule type" value="Genomic_DNA"/>
</dbReference>
<dbReference type="Gene3D" id="3.40.50.1240">
    <property type="entry name" value="Phosphoglycerate mutase-like"/>
    <property type="match status" value="1"/>
</dbReference>
<dbReference type="PROSITE" id="PS00616">
    <property type="entry name" value="HIS_ACID_PHOSPHAT_1"/>
    <property type="match status" value="1"/>
</dbReference>
<reference evidence="5" key="1">
    <citation type="submission" date="2021-12" db="EMBL/GenBank/DDBJ databases">
        <title>Prjna785345.</title>
        <authorList>
            <person name="Rujirawat T."/>
            <person name="Krajaejun T."/>
        </authorList>
    </citation>
    <scope>NUCLEOTIDE SEQUENCE</scope>
    <source>
        <strain evidence="5">Pi057C3</strain>
    </source>
</reference>
<evidence type="ECO:0000313" key="5">
    <source>
        <dbReference type="EMBL" id="KAJ0399039.1"/>
    </source>
</evidence>
<dbReference type="PANTHER" id="PTHR11567:SF110">
    <property type="entry name" value="2-PHOSPHOXYLOSE PHOSPHATASE 1"/>
    <property type="match status" value="1"/>
</dbReference>
<dbReference type="CDD" id="cd07061">
    <property type="entry name" value="HP_HAP_like"/>
    <property type="match status" value="1"/>
</dbReference>
<dbReference type="GO" id="GO:0016791">
    <property type="term" value="F:phosphatase activity"/>
    <property type="evidence" value="ECO:0007669"/>
    <property type="project" value="TreeGrafter"/>
</dbReference>
<accession>A0AAD5M956</accession>
<feature type="signal peptide" evidence="4">
    <location>
        <begin position="1"/>
        <end position="21"/>
    </location>
</feature>
<evidence type="ECO:0000256" key="1">
    <source>
        <dbReference type="ARBA" id="ARBA00005375"/>
    </source>
</evidence>
<dbReference type="InterPro" id="IPR033379">
    <property type="entry name" value="Acid_Pase_AS"/>
</dbReference>
<dbReference type="Pfam" id="PF00328">
    <property type="entry name" value="His_Phos_2"/>
    <property type="match status" value="1"/>
</dbReference>
<evidence type="ECO:0000256" key="4">
    <source>
        <dbReference type="SAM" id="SignalP"/>
    </source>
</evidence>
<evidence type="ECO:0000313" key="6">
    <source>
        <dbReference type="Proteomes" id="UP001209570"/>
    </source>
</evidence>
<protein>
    <recommendedName>
        <fullName evidence="7">Histidine acid phosphatase</fullName>
    </recommendedName>
</protein>
<keyword evidence="3" id="KW-0472">Membrane</keyword>
<dbReference type="InterPro" id="IPR050645">
    <property type="entry name" value="Histidine_acid_phosphatase"/>
</dbReference>
<keyword evidence="4" id="KW-0732">Signal</keyword>
<evidence type="ECO:0000256" key="2">
    <source>
        <dbReference type="ARBA" id="ARBA00022801"/>
    </source>
</evidence>
<dbReference type="InterPro" id="IPR000560">
    <property type="entry name" value="His_Pase_clade-2"/>
</dbReference>
<proteinExistence type="inferred from homology"/>
<sequence length="464" mass="51115">MRLATSTLALLVAALAAPAQSELRRLVTLSRHGSRAPNDVVHALCPNNNGNLAKYHVPVEQLTEFGMQQLVAVGEHIRKVYVEEKKFLSPTFNGVNHTHFESYFRSDAATRCSQSATALAYGLYPDGTGPEGFPRQPVPVYMQLLPNEHDFAAPKGPCKATLKADLAAYAKTRAPVLLEEYKDTLERVSELCGANLLEAPTIPGGEDVVLAVKDVADMFIFDRQERLPPLAGLTPEVSGRLEQLAFTNLMERYYTTDRMITYWNGGFPDLLLGNLYGAANPSSPAPKQYRYYSYHGHRELLHGLGKMLGWNLSFAGEPSALGMTSLHPGTTMFFELHAEKNDTSEQYFVKTFVWSPKTPREAVKLSKCSALECPLDEFNAIIKNHVARTGTWQDICNYHPAPAASTEATLKQVDNSSTQAAEGSETGTAFLIVISALLGLGLIFGILQAVIRMRNFRRQGYTSI</sequence>
<feature type="transmembrane region" description="Helical" evidence="3">
    <location>
        <begin position="429"/>
        <end position="451"/>
    </location>
</feature>
<dbReference type="PANTHER" id="PTHR11567">
    <property type="entry name" value="ACID PHOSPHATASE-RELATED"/>
    <property type="match status" value="1"/>
</dbReference>
<dbReference type="InterPro" id="IPR029033">
    <property type="entry name" value="His_PPase_superfam"/>
</dbReference>
<dbReference type="AlphaFoldDB" id="A0AAD5M956"/>
<dbReference type="SUPFAM" id="SSF53254">
    <property type="entry name" value="Phosphoglycerate mutase-like"/>
    <property type="match status" value="1"/>
</dbReference>
<keyword evidence="2" id="KW-0378">Hydrolase</keyword>
<organism evidence="5 6">
    <name type="scientific">Pythium insidiosum</name>
    <name type="common">Pythiosis disease agent</name>
    <dbReference type="NCBI Taxonomy" id="114742"/>
    <lineage>
        <taxon>Eukaryota</taxon>
        <taxon>Sar</taxon>
        <taxon>Stramenopiles</taxon>
        <taxon>Oomycota</taxon>
        <taxon>Peronosporomycetes</taxon>
        <taxon>Pythiales</taxon>
        <taxon>Pythiaceae</taxon>
        <taxon>Pythium</taxon>
    </lineage>
</organism>
<keyword evidence="6" id="KW-1185">Reference proteome</keyword>
<feature type="chain" id="PRO_5042090807" description="Histidine acid phosphatase" evidence="4">
    <location>
        <begin position="22"/>
        <end position="464"/>
    </location>
</feature>
<gene>
    <name evidence="5" type="ORF">P43SY_006910</name>
</gene>
<keyword evidence="3" id="KW-0812">Transmembrane</keyword>
<keyword evidence="3" id="KW-1133">Transmembrane helix</keyword>
<comment type="similarity">
    <text evidence="1">Belongs to the histidine acid phosphatase family.</text>
</comment>
<comment type="caution">
    <text evidence="5">The sequence shown here is derived from an EMBL/GenBank/DDBJ whole genome shotgun (WGS) entry which is preliminary data.</text>
</comment>